<dbReference type="EMBL" id="JAOYFB010000036">
    <property type="protein sequence ID" value="KAK4020053.1"/>
    <property type="molecule type" value="Genomic_DNA"/>
</dbReference>
<protein>
    <submittedName>
        <fullName evidence="2">Uncharacterized protein</fullName>
    </submittedName>
</protein>
<keyword evidence="3" id="KW-1185">Reference proteome</keyword>
<name>A0ABR0A4J4_9CRUS</name>
<gene>
    <name evidence="2" type="ORF">OUZ56_002049</name>
</gene>
<sequence length="83" mass="9446">MKHASAKKRGGRGRKGRVMMCIRSRGPKKPQPYVKKHSHPSWRIIPSDAKERKDNMSLFVSPVPPCECITRPETSVATNRCFL</sequence>
<comment type="caution">
    <text evidence="2">The sequence shown here is derived from an EMBL/GenBank/DDBJ whole genome shotgun (WGS) entry which is preliminary data.</text>
</comment>
<dbReference type="Proteomes" id="UP001234178">
    <property type="component" value="Unassembled WGS sequence"/>
</dbReference>
<reference evidence="2 3" key="1">
    <citation type="journal article" date="2023" name="Nucleic Acids Res.">
        <title>The hologenome of Daphnia magna reveals possible DNA methylation and microbiome-mediated evolution of the host genome.</title>
        <authorList>
            <person name="Chaturvedi A."/>
            <person name="Li X."/>
            <person name="Dhandapani V."/>
            <person name="Marshall H."/>
            <person name="Kissane S."/>
            <person name="Cuenca-Cambronero M."/>
            <person name="Asole G."/>
            <person name="Calvet F."/>
            <person name="Ruiz-Romero M."/>
            <person name="Marangio P."/>
            <person name="Guigo R."/>
            <person name="Rago D."/>
            <person name="Mirbahai L."/>
            <person name="Eastwood N."/>
            <person name="Colbourne J.K."/>
            <person name="Zhou J."/>
            <person name="Mallon E."/>
            <person name="Orsini L."/>
        </authorList>
    </citation>
    <scope>NUCLEOTIDE SEQUENCE [LARGE SCALE GENOMIC DNA]</scope>
    <source>
        <strain evidence="2">LRV0_1</strain>
    </source>
</reference>
<feature type="compositionally biased region" description="Basic residues" evidence="1">
    <location>
        <begin position="1"/>
        <end position="17"/>
    </location>
</feature>
<accession>A0ABR0A4J4</accession>
<feature type="region of interest" description="Disordered" evidence="1">
    <location>
        <begin position="1"/>
        <end position="39"/>
    </location>
</feature>
<evidence type="ECO:0000313" key="2">
    <source>
        <dbReference type="EMBL" id="KAK4020053.1"/>
    </source>
</evidence>
<organism evidence="2 3">
    <name type="scientific">Daphnia magna</name>
    <dbReference type="NCBI Taxonomy" id="35525"/>
    <lineage>
        <taxon>Eukaryota</taxon>
        <taxon>Metazoa</taxon>
        <taxon>Ecdysozoa</taxon>
        <taxon>Arthropoda</taxon>
        <taxon>Crustacea</taxon>
        <taxon>Branchiopoda</taxon>
        <taxon>Diplostraca</taxon>
        <taxon>Cladocera</taxon>
        <taxon>Anomopoda</taxon>
        <taxon>Daphniidae</taxon>
        <taxon>Daphnia</taxon>
    </lineage>
</organism>
<evidence type="ECO:0000313" key="3">
    <source>
        <dbReference type="Proteomes" id="UP001234178"/>
    </source>
</evidence>
<evidence type="ECO:0000256" key="1">
    <source>
        <dbReference type="SAM" id="MobiDB-lite"/>
    </source>
</evidence>
<proteinExistence type="predicted"/>